<gene>
    <name evidence="3" type="ORF">SPIRO4BDMA_40757</name>
</gene>
<protein>
    <recommendedName>
        <fullName evidence="2">DRTGG domain-containing protein</fullName>
    </recommendedName>
</protein>
<feature type="domain" description="DRTGG" evidence="2">
    <location>
        <begin position="5"/>
        <end position="106"/>
    </location>
</feature>
<evidence type="ECO:0000259" key="2">
    <source>
        <dbReference type="Pfam" id="PF07085"/>
    </source>
</evidence>
<reference evidence="3" key="1">
    <citation type="submission" date="2017-02" db="EMBL/GenBank/DDBJ databases">
        <authorList>
            <person name="Regsiter A."/>
            <person name="William W."/>
        </authorList>
    </citation>
    <scope>NUCLEOTIDE SEQUENCE</scope>
    <source>
        <strain evidence="3">BdmA 4</strain>
    </source>
</reference>
<dbReference type="SUPFAM" id="SSF75138">
    <property type="entry name" value="HprK N-terminal domain-like"/>
    <property type="match status" value="1"/>
</dbReference>
<dbReference type="AlphaFoldDB" id="A0A3P3XPH8"/>
<evidence type="ECO:0000256" key="1">
    <source>
        <dbReference type="ARBA" id="ARBA00011643"/>
    </source>
</evidence>
<dbReference type="EMBL" id="FWDO01000004">
    <property type="protein sequence ID" value="SLM18185.1"/>
    <property type="molecule type" value="Genomic_DNA"/>
</dbReference>
<dbReference type="InterPro" id="IPR028979">
    <property type="entry name" value="Ser_kin/Pase_Hpr-like_N_sf"/>
</dbReference>
<dbReference type="InterPro" id="IPR010766">
    <property type="entry name" value="DRTGG"/>
</dbReference>
<comment type="subunit">
    <text evidence="1">Homohexamer.</text>
</comment>
<sequence>MRATEIARIINAEIVAGEEIAYNLDIETACGSDLMSDVIAFVKERVALLTGLTNPQVLRTADLMDIRLIIFVRGKKPSAEMIQMAREQGIVLMKTHNTMFTACGELYQAGIKGDSSCGDH</sequence>
<evidence type="ECO:0000313" key="3">
    <source>
        <dbReference type="EMBL" id="SLM18185.1"/>
    </source>
</evidence>
<accession>A0A3P3XPH8</accession>
<proteinExistence type="predicted"/>
<organism evidence="3">
    <name type="scientific">uncultured spirochete</name>
    <dbReference type="NCBI Taxonomy" id="156406"/>
    <lineage>
        <taxon>Bacteria</taxon>
        <taxon>Pseudomonadati</taxon>
        <taxon>Spirochaetota</taxon>
        <taxon>Spirochaetia</taxon>
        <taxon>Spirochaetales</taxon>
        <taxon>environmental samples</taxon>
    </lineage>
</organism>
<name>A0A3P3XPH8_9SPIR</name>
<dbReference type="Pfam" id="PF07085">
    <property type="entry name" value="DRTGG"/>
    <property type="match status" value="1"/>
</dbReference>
<dbReference type="Gene3D" id="3.40.1390.20">
    <property type="entry name" value="HprK N-terminal domain-like"/>
    <property type="match status" value="1"/>
</dbReference>